<keyword evidence="9" id="KW-1185">Reference proteome</keyword>
<evidence type="ECO:0000256" key="1">
    <source>
        <dbReference type="ARBA" id="ARBA00022490"/>
    </source>
</evidence>
<dbReference type="InterPro" id="IPR027417">
    <property type="entry name" value="P-loop_NTPase"/>
</dbReference>
<keyword evidence="5 6" id="KW-0238">DNA-binding</keyword>
<dbReference type="SUPFAM" id="SSF57997">
    <property type="entry name" value="Tropomyosin"/>
    <property type="match status" value="1"/>
</dbReference>
<dbReference type="Pfam" id="PF02463">
    <property type="entry name" value="SMC_N"/>
    <property type="match status" value="1"/>
</dbReference>
<dbReference type="Gene3D" id="3.40.50.300">
    <property type="entry name" value="P-loop containing nucleotide triphosphate hydrolases"/>
    <property type="match status" value="2"/>
</dbReference>
<comment type="function">
    <text evidence="6">Required for chromosome condensation and partitioning.</text>
</comment>
<feature type="coiled-coil region" evidence="6">
    <location>
        <begin position="359"/>
        <end position="407"/>
    </location>
</feature>
<dbReference type="Gene3D" id="1.10.287.1490">
    <property type="match status" value="1"/>
</dbReference>
<dbReference type="Proteomes" id="UP000325292">
    <property type="component" value="Chromosome"/>
</dbReference>
<dbReference type="InterPro" id="IPR003395">
    <property type="entry name" value="RecF/RecN/SMC_N"/>
</dbReference>
<dbReference type="PIRSF" id="PIRSF005719">
    <property type="entry name" value="SMC"/>
    <property type="match status" value="1"/>
</dbReference>
<comment type="similarity">
    <text evidence="6">Belongs to the SMC family.</text>
</comment>
<dbReference type="Gene3D" id="1.20.1060.20">
    <property type="match status" value="1"/>
</dbReference>
<protein>
    <recommendedName>
        <fullName evidence="6">Chromosome partition protein Smc</fullName>
    </recommendedName>
</protein>
<evidence type="ECO:0000259" key="7">
    <source>
        <dbReference type="SMART" id="SM00968"/>
    </source>
</evidence>
<reference evidence="8 9" key="1">
    <citation type="journal article" date="2019" name="Sci. Rep.">
        <title>Sulfobacillus thermotolerans: new insights into resistance and metabolic capacities of acidophilic chemolithotrophs.</title>
        <authorList>
            <person name="Panyushkina A.E."/>
            <person name="Babenko V.V."/>
            <person name="Nikitina A.S."/>
            <person name="Selezneva O.V."/>
            <person name="Tsaplina I.A."/>
            <person name="Letarova M.A."/>
            <person name="Kostryukova E.S."/>
            <person name="Letarov A.V."/>
        </authorList>
    </citation>
    <scope>NUCLEOTIDE SEQUENCE [LARGE SCALE GENOMIC DNA]</scope>
    <source>
        <strain evidence="8 9">Kr1</strain>
    </source>
</reference>
<gene>
    <name evidence="6" type="primary">smc</name>
    <name evidence="8" type="ORF">BXT84_11755</name>
</gene>
<evidence type="ECO:0000313" key="9">
    <source>
        <dbReference type="Proteomes" id="UP000325292"/>
    </source>
</evidence>
<dbReference type="SUPFAM" id="SSF52540">
    <property type="entry name" value="P-loop containing nucleoside triphosphate hydrolases"/>
    <property type="match status" value="2"/>
</dbReference>
<comment type="domain">
    <text evidence="6">Contains large globular domains required for ATP hydrolysis at each terminus and a third globular domain forming a flexible hinge near the middle of the molecule. These domains are separated by coiled-coil structures.</text>
</comment>
<dbReference type="Pfam" id="PF06470">
    <property type="entry name" value="SMC_hinge"/>
    <property type="match status" value="1"/>
</dbReference>
<dbReference type="InterPro" id="IPR010935">
    <property type="entry name" value="SMC_hinge"/>
</dbReference>
<feature type="coiled-coil region" evidence="6">
    <location>
        <begin position="448"/>
        <end position="475"/>
    </location>
</feature>
<dbReference type="InterPro" id="IPR024704">
    <property type="entry name" value="SMC"/>
</dbReference>
<dbReference type="EMBL" id="CP019454">
    <property type="protein sequence ID" value="AUW95563.1"/>
    <property type="molecule type" value="Genomic_DNA"/>
</dbReference>
<accession>A0ABN5H4F0</accession>
<sequence>MHLSTISLYGFKSFGQDTRIVLSPGITVIVGPNGGGKSNVIDAIRWALGEQRVKELRAERWDDLLHVGGKGQRAKLAEVVLTFDNHDGEMEKWPEVLTVTRRYYLSGDSEYLLNGRTCRLKDVVDLFLDSGVGRFNYAVIGQGRVDEALLMKPRERLEQLEEAAGVSRYKVRRKETLQHLGDVQKNLMRLTDLMAEVRHQQELVHDEALREQAYLTMQHEHAALLARYQYTQYVKAMHDRHEWQTALDTIRTQRVLLQQETADVNKALQGVEEERVFVESQLAQQQERVRQLEQESFSLSAQLARLEAEWQGYQHESEGLQGQIRVVTEQMGTMGDEEGPSMDDLADAQKAWDMARQRLADYEHAVHVLRAQRDQAQTALEEAQRRLQQSERQLARVEGILQAQTTDQALAQLGHLEEERKTLHQALEANRRSLAQLAQSLKDPQARYAASEAEARRLQSESWELEARIKALRTMEQEQQAVPAPVRAVLRAAEQGQLSGIVGTVASVLDIAASYRLALDVAMGAAAHHLITETEHHARQVVEWLKAHKAGRVTLLPLDQIRPSLVPDRDQALEHQLGVHGWALAMVTFHPAFFPAISHVLGRVLVLESLTVAPAVGRQHQFRYKMVTLDGQVVLAGGAISGGSDRRQGPGVSERITPLANRLTHVKALYDRQEADRALAHQQVSQIREDMERIQAEDARIRLRLDQIEHLLAGLSGLGTHDPKVLAQDVKSVRSRVIAAEQNFQDVQAQWQEAAHRMSEAQALVLEAKQRHEILKHQWDLRERAVAEKMRITQQHGGMEARMHDIQTKLDVVHKALDDTRHKHEQTHAALSQQRERLAQDRATLTALGSRVSQLRARQAAMDAEERKIAQRMAYLEQQLAKSEARWDGYEAGAEEVLSDQELGPAKLRIEALQKEMDQVGPVQPGVFALYTQLGERLSYLENEYRDVQLAKDEVQATLEQIDRDVNTRLEETAGQVERAFQEACRALIGGEGGFRWTAGEEPGVELWIKPPGKKPSTMTLLSGGEKALGGIAWLFALLAVRPSPFVVLDEVEAALDEANAQRVAHYIKNHHGTTQYVIVTHHKSTMVIADGLWGVAGDGQGRSRLISVKLDQNAAVAEG</sequence>
<evidence type="ECO:0000256" key="5">
    <source>
        <dbReference type="ARBA" id="ARBA00023125"/>
    </source>
</evidence>
<evidence type="ECO:0000256" key="4">
    <source>
        <dbReference type="ARBA" id="ARBA00023054"/>
    </source>
</evidence>
<proteinExistence type="inferred from homology"/>
<keyword evidence="2 6" id="KW-0547">Nucleotide-binding</keyword>
<keyword evidence="1 6" id="KW-0963">Cytoplasm</keyword>
<dbReference type="NCBIfam" id="TIGR02168">
    <property type="entry name" value="SMC_prok_B"/>
    <property type="match status" value="1"/>
</dbReference>
<evidence type="ECO:0000256" key="2">
    <source>
        <dbReference type="ARBA" id="ARBA00022741"/>
    </source>
</evidence>
<dbReference type="Gene3D" id="3.30.70.1620">
    <property type="match status" value="1"/>
</dbReference>
<feature type="domain" description="SMC hinge" evidence="7">
    <location>
        <begin position="499"/>
        <end position="617"/>
    </location>
</feature>
<dbReference type="SUPFAM" id="SSF75553">
    <property type="entry name" value="Smc hinge domain"/>
    <property type="match status" value="1"/>
</dbReference>
<comment type="subcellular location">
    <subcellularLocation>
        <location evidence="6">Cytoplasm</location>
    </subcellularLocation>
</comment>
<dbReference type="HAMAP" id="MF_01894">
    <property type="entry name" value="Smc_prok"/>
    <property type="match status" value="1"/>
</dbReference>
<organism evidence="8 9">
    <name type="scientific">Sulfobacillus thermotolerans</name>
    <dbReference type="NCBI Taxonomy" id="338644"/>
    <lineage>
        <taxon>Bacteria</taxon>
        <taxon>Bacillati</taxon>
        <taxon>Bacillota</taxon>
        <taxon>Clostridia</taxon>
        <taxon>Eubacteriales</taxon>
        <taxon>Clostridiales Family XVII. Incertae Sedis</taxon>
        <taxon>Sulfobacillus</taxon>
    </lineage>
</organism>
<comment type="subunit">
    <text evidence="6">Homodimer.</text>
</comment>
<dbReference type="InterPro" id="IPR036277">
    <property type="entry name" value="SMC_hinge_sf"/>
</dbReference>
<evidence type="ECO:0000256" key="6">
    <source>
        <dbReference type="HAMAP-Rule" id="MF_01894"/>
    </source>
</evidence>
<keyword evidence="3 6" id="KW-0067">ATP-binding</keyword>
<name>A0ABN5H4F0_9FIRM</name>
<dbReference type="InterPro" id="IPR011890">
    <property type="entry name" value="SMC_prok"/>
</dbReference>
<dbReference type="PANTHER" id="PTHR43977">
    <property type="entry name" value="STRUCTURAL MAINTENANCE OF CHROMOSOMES PROTEIN 3"/>
    <property type="match status" value="1"/>
</dbReference>
<evidence type="ECO:0000313" key="8">
    <source>
        <dbReference type="EMBL" id="AUW95563.1"/>
    </source>
</evidence>
<keyword evidence="4 6" id="KW-0175">Coiled coil</keyword>
<evidence type="ECO:0000256" key="3">
    <source>
        <dbReference type="ARBA" id="ARBA00022840"/>
    </source>
</evidence>
<feature type="coiled-coil region" evidence="6">
    <location>
        <begin position="268"/>
        <end position="309"/>
    </location>
</feature>
<feature type="binding site" evidence="6">
    <location>
        <begin position="32"/>
        <end position="39"/>
    </location>
    <ligand>
        <name>ATP</name>
        <dbReference type="ChEBI" id="CHEBI:30616"/>
    </ligand>
</feature>
<dbReference type="SMART" id="SM00968">
    <property type="entry name" value="SMC_hinge"/>
    <property type="match status" value="1"/>
</dbReference>